<dbReference type="AlphaFoldDB" id="A0A450RUT4"/>
<sequence>MEKPLEARPPTLQDLLKLCENLNRKGVKYIVVGGMAIAQHGFTRATEDIDLLVDTSIENERRLKEALLYLPDKAAEDLEAGDIESYMTVRVADEIVIDLMKSACNVDYERASKSIVTVVLEGVSIPFASAHMLWEMKQTAREKDLVDRIFLAEKLKTQCF</sequence>
<name>A0A450RUT4_9GAMM</name>
<proteinExistence type="predicted"/>
<reference evidence="1" key="1">
    <citation type="submission" date="2019-02" db="EMBL/GenBank/DDBJ databases">
        <authorList>
            <person name="Gruber-Vodicka R. H."/>
            <person name="Seah K. B. B."/>
        </authorList>
    </citation>
    <scope>NUCLEOTIDE SEQUENCE</scope>
    <source>
        <strain evidence="1">BECK_DK161</strain>
    </source>
</reference>
<dbReference type="SUPFAM" id="SSF81301">
    <property type="entry name" value="Nucleotidyltransferase"/>
    <property type="match status" value="1"/>
</dbReference>
<accession>A0A450RUT4</accession>
<gene>
    <name evidence="1" type="ORF">BECKDK2373C_GA0170839_100242</name>
</gene>
<protein>
    <recommendedName>
        <fullName evidence="2">Nucleotidyl transferase AbiEii toxin, Type IV TA system</fullName>
    </recommendedName>
</protein>
<dbReference type="Pfam" id="PF10706">
    <property type="entry name" value="Aminoglyc_resit"/>
    <property type="match status" value="1"/>
</dbReference>
<dbReference type="EMBL" id="CAADEY010000002">
    <property type="protein sequence ID" value="VFJ42777.1"/>
    <property type="molecule type" value="Genomic_DNA"/>
</dbReference>
<dbReference type="Gene3D" id="3.30.460.40">
    <property type="match status" value="1"/>
</dbReference>
<dbReference type="InterPro" id="IPR043519">
    <property type="entry name" value="NT_sf"/>
</dbReference>
<dbReference type="InterPro" id="IPR019646">
    <property type="entry name" value="Aminoglyc_AdlTrfase"/>
</dbReference>
<organism evidence="1">
    <name type="scientific">Candidatus Kentrum sp. DK</name>
    <dbReference type="NCBI Taxonomy" id="2126562"/>
    <lineage>
        <taxon>Bacteria</taxon>
        <taxon>Pseudomonadati</taxon>
        <taxon>Pseudomonadota</taxon>
        <taxon>Gammaproteobacteria</taxon>
        <taxon>Candidatus Kentrum</taxon>
    </lineage>
</organism>
<evidence type="ECO:0000313" key="1">
    <source>
        <dbReference type="EMBL" id="VFJ42777.1"/>
    </source>
</evidence>
<evidence type="ECO:0008006" key="2">
    <source>
        <dbReference type="Google" id="ProtNLM"/>
    </source>
</evidence>